<evidence type="ECO:0000256" key="8">
    <source>
        <dbReference type="ARBA" id="ARBA00022723"/>
    </source>
</evidence>
<evidence type="ECO:0000256" key="10">
    <source>
        <dbReference type="ARBA" id="ARBA00022848"/>
    </source>
</evidence>
<dbReference type="InterPro" id="IPR001251">
    <property type="entry name" value="CRAL-TRIO_dom"/>
</dbReference>
<dbReference type="STRING" id="1448308.A0A2T2NNI0"/>
<feature type="region of interest" description="Disordered" evidence="17">
    <location>
        <begin position="395"/>
        <end position="414"/>
    </location>
</feature>
<dbReference type="SUPFAM" id="SSF52087">
    <property type="entry name" value="CRAL/TRIO domain"/>
    <property type="match status" value="1"/>
</dbReference>
<keyword evidence="13 16" id="KW-0472">Membrane</keyword>
<protein>
    <recommendedName>
        <fullName evidence="4 16">Phosphatidylinositol transfer protein SFH5</fullName>
        <shortName evidence="16">PITP SFH5</shortName>
    </recommendedName>
</protein>
<accession>A0A2T2NNI0</accession>
<evidence type="ECO:0000313" key="20">
    <source>
        <dbReference type="Proteomes" id="UP000240883"/>
    </source>
</evidence>
<evidence type="ECO:0000256" key="16">
    <source>
        <dbReference type="RuleBase" id="RU367059"/>
    </source>
</evidence>
<keyword evidence="8" id="KW-0479">Metal-binding</keyword>
<feature type="compositionally biased region" description="Basic and acidic residues" evidence="17">
    <location>
        <begin position="42"/>
        <end position="58"/>
    </location>
</feature>
<dbReference type="GO" id="GO:0032541">
    <property type="term" value="C:cortical endoplasmic reticulum"/>
    <property type="evidence" value="ECO:0007669"/>
    <property type="project" value="TreeGrafter"/>
</dbReference>
<dbReference type="PANTHER" id="PTHR47669">
    <property type="entry name" value="PHOSPHATIDYLINOSITOL TRANSFER PROTEIN SFH5"/>
    <property type="match status" value="1"/>
</dbReference>
<dbReference type="InterPro" id="IPR036273">
    <property type="entry name" value="CRAL/TRIO_N_dom_sf"/>
</dbReference>
<evidence type="ECO:0000256" key="7">
    <source>
        <dbReference type="ARBA" id="ARBA00022617"/>
    </source>
</evidence>
<feature type="region of interest" description="Disordered" evidence="17">
    <location>
        <begin position="1"/>
        <end position="115"/>
    </location>
</feature>
<evidence type="ECO:0000256" key="1">
    <source>
        <dbReference type="ARBA" id="ARBA00001970"/>
    </source>
</evidence>
<evidence type="ECO:0000256" key="5">
    <source>
        <dbReference type="ARBA" id="ARBA00022448"/>
    </source>
</evidence>
<keyword evidence="6 16" id="KW-0963">Cytoplasm</keyword>
<organism evidence="19 20">
    <name type="scientific">Corynespora cassiicola Philippines</name>
    <dbReference type="NCBI Taxonomy" id="1448308"/>
    <lineage>
        <taxon>Eukaryota</taxon>
        <taxon>Fungi</taxon>
        <taxon>Dikarya</taxon>
        <taxon>Ascomycota</taxon>
        <taxon>Pezizomycotina</taxon>
        <taxon>Dothideomycetes</taxon>
        <taxon>Pleosporomycetidae</taxon>
        <taxon>Pleosporales</taxon>
        <taxon>Corynesporascaceae</taxon>
        <taxon>Corynespora</taxon>
    </lineage>
</organism>
<feature type="domain" description="CRAL-TRIO" evidence="18">
    <location>
        <begin position="253"/>
        <end position="386"/>
    </location>
</feature>
<dbReference type="CDD" id="cd00170">
    <property type="entry name" value="SEC14"/>
    <property type="match status" value="1"/>
</dbReference>
<evidence type="ECO:0000256" key="9">
    <source>
        <dbReference type="ARBA" id="ARBA00022824"/>
    </source>
</evidence>
<evidence type="ECO:0000256" key="12">
    <source>
        <dbReference type="ARBA" id="ARBA00023055"/>
    </source>
</evidence>
<reference evidence="19 20" key="1">
    <citation type="journal article" date="2018" name="Front. Microbiol.">
        <title>Genome-Wide Analysis of Corynespora cassiicola Leaf Fall Disease Putative Effectors.</title>
        <authorList>
            <person name="Lopez D."/>
            <person name="Ribeiro S."/>
            <person name="Label P."/>
            <person name="Fumanal B."/>
            <person name="Venisse J.S."/>
            <person name="Kohler A."/>
            <person name="de Oliveira R.R."/>
            <person name="Labutti K."/>
            <person name="Lipzen A."/>
            <person name="Lail K."/>
            <person name="Bauer D."/>
            <person name="Ohm R.A."/>
            <person name="Barry K.W."/>
            <person name="Spatafora J."/>
            <person name="Grigoriev I.V."/>
            <person name="Martin F.M."/>
            <person name="Pujade-Renaud V."/>
        </authorList>
    </citation>
    <scope>NUCLEOTIDE SEQUENCE [LARGE SCALE GENOMIC DNA]</scope>
    <source>
        <strain evidence="19 20">Philippines</strain>
    </source>
</reference>
<dbReference type="Proteomes" id="UP000240883">
    <property type="component" value="Unassembled WGS sequence"/>
</dbReference>
<dbReference type="OrthoDB" id="75724at2759"/>
<feature type="compositionally biased region" description="Low complexity" evidence="17">
    <location>
        <begin position="59"/>
        <end position="73"/>
    </location>
</feature>
<evidence type="ECO:0000256" key="17">
    <source>
        <dbReference type="SAM" id="MobiDB-lite"/>
    </source>
</evidence>
<feature type="compositionally biased region" description="Low complexity" evidence="17">
    <location>
        <begin position="13"/>
        <end position="32"/>
    </location>
</feature>
<dbReference type="Pfam" id="PF03765">
    <property type="entry name" value="CRAL_TRIO_N"/>
    <property type="match status" value="1"/>
</dbReference>
<evidence type="ECO:0000256" key="6">
    <source>
        <dbReference type="ARBA" id="ARBA00022490"/>
    </source>
</evidence>
<dbReference type="GO" id="GO:0005829">
    <property type="term" value="C:cytosol"/>
    <property type="evidence" value="ECO:0007669"/>
    <property type="project" value="TreeGrafter"/>
</dbReference>
<comment type="cofactor">
    <cofactor evidence="1">
        <name>heme b</name>
        <dbReference type="ChEBI" id="CHEBI:60344"/>
    </cofactor>
</comment>
<evidence type="ECO:0000256" key="3">
    <source>
        <dbReference type="ARBA" id="ARBA00006667"/>
    </source>
</evidence>
<dbReference type="AlphaFoldDB" id="A0A2T2NNI0"/>
<dbReference type="Gene3D" id="3.40.525.10">
    <property type="entry name" value="CRAL-TRIO lipid binding domain"/>
    <property type="match status" value="1"/>
</dbReference>
<keyword evidence="10 16" id="KW-0492">Microsome</keyword>
<proteinExistence type="inferred from homology"/>
<dbReference type="SUPFAM" id="SSF46938">
    <property type="entry name" value="CRAL/TRIO N-terminal domain"/>
    <property type="match status" value="1"/>
</dbReference>
<evidence type="ECO:0000256" key="4">
    <source>
        <dbReference type="ARBA" id="ARBA00018320"/>
    </source>
</evidence>
<dbReference type="Pfam" id="PF00650">
    <property type="entry name" value="CRAL_TRIO"/>
    <property type="match status" value="1"/>
</dbReference>
<keyword evidence="9 16" id="KW-0256">Endoplasmic reticulum</keyword>
<comment type="subcellular location">
    <subcellularLocation>
        <location evidence="16">Cytoplasm</location>
    </subcellularLocation>
    <subcellularLocation>
        <location evidence="2 16">Endoplasmic reticulum membrane</location>
        <topology evidence="2 16">Peripheral membrane protein</topology>
    </subcellularLocation>
    <subcellularLocation>
        <location evidence="16">Microsome membrane</location>
        <topology evidence="16">Peripheral membrane protein</topology>
    </subcellularLocation>
</comment>
<evidence type="ECO:0000256" key="14">
    <source>
        <dbReference type="ARBA" id="ARBA00024146"/>
    </source>
</evidence>
<dbReference type="SMART" id="SM00516">
    <property type="entry name" value="SEC14"/>
    <property type="match status" value="1"/>
</dbReference>
<keyword evidence="12 16" id="KW-0445">Lipid transport</keyword>
<evidence type="ECO:0000259" key="18">
    <source>
        <dbReference type="PROSITE" id="PS50191"/>
    </source>
</evidence>
<dbReference type="InterPro" id="IPR036865">
    <property type="entry name" value="CRAL-TRIO_dom_sf"/>
</dbReference>
<dbReference type="GO" id="GO:0046872">
    <property type="term" value="F:metal ion binding"/>
    <property type="evidence" value="ECO:0007669"/>
    <property type="project" value="UniProtKB-KW"/>
</dbReference>
<keyword evidence="20" id="KW-1185">Reference proteome</keyword>
<evidence type="ECO:0000256" key="13">
    <source>
        <dbReference type="ARBA" id="ARBA00023136"/>
    </source>
</evidence>
<keyword evidence="7" id="KW-0349">Heme</keyword>
<comment type="similarity">
    <text evidence="3 16">Belongs to the SFH5 family.</text>
</comment>
<dbReference type="GO" id="GO:0008526">
    <property type="term" value="F:phosphatidylinositol transfer activity"/>
    <property type="evidence" value="ECO:0007669"/>
    <property type="project" value="UniProtKB-UniRule"/>
</dbReference>
<sequence length="414" mass="44794">MASPAENPKTDSAAPVVAPATEPVAPATQPEVAPSPAPEPAPVEKKDETVAEEKKAEAPAEVSSAPAGPSAPTEELEKLNIEEKKVEAEPTPDAVTPSAGAAPPADETKAEEKTVAPGGPVWPEISAGQPLALFFESIGELTKEAGHNEVWQINLSPSNEFLTKLILQKFLRANQNDLNKAKEQLVETLKWRKQFDPVKAAADSYDKDTFDGLGYILELENVPGSTNKKDVVTFNIYGAVKDNKKTFGNLDGFLRWRVGLMERSVQKLNLAAATQPIPDFGQGPDPYQGFQVHDYLQVSFIRQDPHVKASSKKTIEVLGRFYPETLSRKFFVNVPILMGWVFQAMKLFVSKETVKKFSVLSYGNQLAAELGKGVPTVYGGEAGDLKEIAIGMNLTETPQDPVPSNDSISPPSST</sequence>
<keyword evidence="11" id="KW-0408">Iron</keyword>
<dbReference type="GO" id="GO:0005886">
    <property type="term" value="C:plasma membrane"/>
    <property type="evidence" value="ECO:0007669"/>
    <property type="project" value="TreeGrafter"/>
</dbReference>
<evidence type="ECO:0000256" key="2">
    <source>
        <dbReference type="ARBA" id="ARBA00004406"/>
    </source>
</evidence>
<dbReference type="EMBL" id="KZ678135">
    <property type="protein sequence ID" value="PSN66974.1"/>
    <property type="molecule type" value="Genomic_DNA"/>
</dbReference>
<dbReference type="GO" id="GO:0005789">
    <property type="term" value="C:endoplasmic reticulum membrane"/>
    <property type="evidence" value="ECO:0007669"/>
    <property type="project" value="UniProtKB-SubCell"/>
</dbReference>
<dbReference type="InterPro" id="IPR011074">
    <property type="entry name" value="CRAL/TRIO_N_dom"/>
</dbReference>
<evidence type="ECO:0000256" key="11">
    <source>
        <dbReference type="ARBA" id="ARBA00023004"/>
    </source>
</evidence>
<dbReference type="GO" id="GO:0017157">
    <property type="term" value="P:regulation of exocytosis"/>
    <property type="evidence" value="ECO:0007669"/>
    <property type="project" value="TreeGrafter"/>
</dbReference>
<dbReference type="PANTHER" id="PTHR47669:SF1">
    <property type="entry name" value="PHOSPHATIDYLINOSITOL TRANSFER PROTEIN SFH5"/>
    <property type="match status" value="1"/>
</dbReference>
<dbReference type="PROSITE" id="PS50191">
    <property type="entry name" value="CRAL_TRIO"/>
    <property type="match status" value="1"/>
</dbReference>
<comment type="catalytic activity">
    <reaction evidence="14">
        <text>a 1,2-diacyl-sn-glycero-3-phospho-(1D-myo-inositol)(in) = a 1,2-diacyl-sn-glycero-3-phospho-(1D-myo-inositol)(out)</text>
        <dbReference type="Rhea" id="RHEA:38691"/>
        <dbReference type="ChEBI" id="CHEBI:57880"/>
    </reaction>
    <physiologicalReaction direction="left-to-right" evidence="14">
        <dbReference type="Rhea" id="RHEA:38692"/>
    </physiologicalReaction>
</comment>
<gene>
    <name evidence="19" type="ORF">BS50DRAFT_588012</name>
</gene>
<evidence type="ECO:0000256" key="15">
    <source>
        <dbReference type="ARBA" id="ARBA00024180"/>
    </source>
</evidence>
<feature type="compositionally biased region" description="Basic and acidic residues" evidence="17">
    <location>
        <begin position="75"/>
        <end position="88"/>
    </location>
</feature>
<dbReference type="InterPro" id="IPR042938">
    <property type="entry name" value="Sfh5"/>
</dbReference>
<name>A0A2T2NNI0_CORCC</name>
<comment type="function">
    <text evidence="15">Non-classical phosphatidylinositol (PtdIns) transfer protein (PITP), which exhibits PtdIns-binding/transfer activity in the absence of detectable PtdCho-binding/transfer activity. Regulates PtdIns(4,5)P2 homeostasis at the plasma membrane. Heme-binding protein that may play a role in organic oxidant-induced stress responses.</text>
</comment>
<dbReference type="GO" id="GO:0043001">
    <property type="term" value="P:Golgi to plasma membrane protein transport"/>
    <property type="evidence" value="ECO:0007669"/>
    <property type="project" value="TreeGrafter"/>
</dbReference>
<evidence type="ECO:0000313" key="19">
    <source>
        <dbReference type="EMBL" id="PSN66974.1"/>
    </source>
</evidence>
<keyword evidence="5 16" id="KW-0813">Transport</keyword>